<keyword evidence="3" id="KW-1185">Reference proteome</keyword>
<dbReference type="InterPro" id="IPR028082">
    <property type="entry name" value="Peripla_BP_I"/>
</dbReference>
<dbReference type="Pfam" id="PF04392">
    <property type="entry name" value="ABC_sub_bind"/>
    <property type="match status" value="1"/>
</dbReference>
<proteinExistence type="predicted"/>
<feature type="signal peptide" evidence="1">
    <location>
        <begin position="1"/>
        <end position="26"/>
    </location>
</feature>
<feature type="chain" id="PRO_5042230854" evidence="1">
    <location>
        <begin position="27"/>
        <end position="364"/>
    </location>
</feature>
<comment type="caution">
    <text evidence="2">The sequence shown here is derived from an EMBL/GenBank/DDBJ whole genome shotgun (WGS) entry which is preliminary data.</text>
</comment>
<organism evidence="2 3">
    <name type="scientific">Gallintestinimicrobium propionicum</name>
    <dbReference type="NCBI Taxonomy" id="2981770"/>
    <lineage>
        <taxon>Bacteria</taxon>
        <taxon>Bacillati</taxon>
        <taxon>Bacillota</taxon>
        <taxon>Clostridia</taxon>
        <taxon>Lachnospirales</taxon>
        <taxon>Lachnospiraceae</taxon>
        <taxon>Gallintestinimicrobium</taxon>
    </lineage>
</organism>
<dbReference type="PROSITE" id="PS51257">
    <property type="entry name" value="PROKAR_LIPOPROTEIN"/>
    <property type="match status" value="1"/>
</dbReference>
<evidence type="ECO:0000313" key="2">
    <source>
        <dbReference type="EMBL" id="MCC2166214.1"/>
    </source>
</evidence>
<evidence type="ECO:0000256" key="1">
    <source>
        <dbReference type="SAM" id="SignalP"/>
    </source>
</evidence>
<dbReference type="AlphaFoldDB" id="A0AAE3AQY8"/>
<dbReference type="EMBL" id="JAJEQF010000001">
    <property type="protein sequence ID" value="MCC2166214.1"/>
    <property type="molecule type" value="Genomic_DNA"/>
</dbReference>
<evidence type="ECO:0000313" key="3">
    <source>
        <dbReference type="Proteomes" id="UP001199355"/>
    </source>
</evidence>
<reference evidence="2 3" key="1">
    <citation type="submission" date="2021-10" db="EMBL/GenBank/DDBJ databases">
        <title>Anaerobic single-cell dispensing facilitates the cultivation of human gut bacteria.</title>
        <authorList>
            <person name="Afrizal A."/>
        </authorList>
    </citation>
    <scope>NUCLEOTIDE SEQUENCE [LARGE SCALE GENOMIC DNA]</scope>
    <source>
        <strain evidence="2 3">CLA-AA-H244</strain>
    </source>
</reference>
<gene>
    <name evidence="2" type="ORF">LKD45_00615</name>
</gene>
<dbReference type="PANTHER" id="PTHR35271:SF1">
    <property type="entry name" value="ABC TRANSPORTER, SUBSTRATE-BINDING LIPOPROTEIN"/>
    <property type="match status" value="1"/>
</dbReference>
<protein>
    <submittedName>
        <fullName evidence="2">ABC transporter substrate-binding protein</fullName>
    </submittedName>
</protein>
<dbReference type="CDD" id="cd06325">
    <property type="entry name" value="PBP1_ABC_unchar_transporter"/>
    <property type="match status" value="1"/>
</dbReference>
<dbReference type="PANTHER" id="PTHR35271">
    <property type="entry name" value="ABC TRANSPORTER, SUBSTRATE-BINDING LIPOPROTEIN-RELATED"/>
    <property type="match status" value="1"/>
</dbReference>
<dbReference type="Proteomes" id="UP001199355">
    <property type="component" value="Unassembled WGS sequence"/>
</dbReference>
<dbReference type="RefSeq" id="WP_308727442.1">
    <property type="nucleotide sequence ID" value="NZ_JAJEQF010000001.1"/>
</dbReference>
<name>A0AAE3AQY8_9FIRM</name>
<dbReference type="SUPFAM" id="SSF53822">
    <property type="entry name" value="Periplasmic binding protein-like I"/>
    <property type="match status" value="1"/>
</dbReference>
<sequence>MKKKAMALTVAAMMAAAMITGCGQTAATTVETAADTTVQTQESTADTESTAADTAAADGESYTIGISQFAEHGSLDNCRTGFLEGLKEAGIEEGVNLTVLFDNAQADTATASMISDNYVSQKVDLICAIATPSAMSAYNSCLDSDIPVIYTAVSDPVSAGLAKEDKTPEGNITGTADTLPVEAQLKMIREVLPDATKIGILYTTSEANSLSTIETYKELADDYGFEIVESGINTLADVDMAAADLAAKVDCISNLTDNTVVQGLQTVLAKASAAGIPVFGSEVEQVKNGCLAAEGIDYVALGKQTGAMAAKVLKGEAEAPDMPYEVCEGANLYINTEVARDLGITFPENYEADAAEVFETVTVE</sequence>
<dbReference type="InterPro" id="IPR007487">
    <property type="entry name" value="ABC_transpt-TYRBP-like"/>
</dbReference>
<accession>A0AAE3AQY8</accession>
<dbReference type="Gene3D" id="3.40.50.2300">
    <property type="match status" value="2"/>
</dbReference>
<keyword evidence="1" id="KW-0732">Signal</keyword>